<evidence type="ECO:0000259" key="6">
    <source>
        <dbReference type="PROSITE" id="PS52004"/>
    </source>
</evidence>
<feature type="region of interest" description="Disordered" evidence="4">
    <location>
        <begin position="1057"/>
        <end position="1083"/>
    </location>
</feature>
<comment type="caution">
    <text evidence="7">The sequence shown here is derived from an EMBL/GenBank/DDBJ whole genome shotgun (WGS) entry which is preliminary data.</text>
</comment>
<organism evidence="7 8">
    <name type="scientific">Actinomadura rugatobispora</name>
    <dbReference type="NCBI Taxonomy" id="1994"/>
    <lineage>
        <taxon>Bacteria</taxon>
        <taxon>Bacillati</taxon>
        <taxon>Actinomycetota</taxon>
        <taxon>Actinomycetes</taxon>
        <taxon>Streptosporangiales</taxon>
        <taxon>Thermomonosporaceae</taxon>
        <taxon>Actinomadura</taxon>
    </lineage>
</organism>
<dbReference type="InterPro" id="IPR014031">
    <property type="entry name" value="Ketoacyl_synth_C"/>
</dbReference>
<dbReference type="PANTHER" id="PTHR43775:SF37">
    <property type="entry name" value="SI:DKEY-61P9.11"/>
    <property type="match status" value="1"/>
</dbReference>
<dbReference type="SUPFAM" id="SSF51735">
    <property type="entry name" value="NAD(P)-binding Rossmann-fold domains"/>
    <property type="match status" value="2"/>
</dbReference>
<dbReference type="RefSeq" id="WP_378287130.1">
    <property type="nucleotide sequence ID" value="NZ_JBHSON010000066.1"/>
</dbReference>
<feature type="domain" description="Ketosynthase family 3 (KS3)" evidence="6">
    <location>
        <begin position="32"/>
        <end position="450"/>
    </location>
</feature>
<dbReference type="InterPro" id="IPR013968">
    <property type="entry name" value="PKS_KR"/>
</dbReference>
<keyword evidence="1" id="KW-0596">Phosphopantetheine</keyword>
<dbReference type="InterPro" id="IPR016035">
    <property type="entry name" value="Acyl_Trfase/lysoPLipase"/>
</dbReference>
<dbReference type="InterPro" id="IPR009081">
    <property type="entry name" value="PP-bd_ACP"/>
</dbReference>
<dbReference type="Pfam" id="PF00550">
    <property type="entry name" value="PP-binding"/>
    <property type="match status" value="1"/>
</dbReference>
<dbReference type="Gene3D" id="3.30.70.3290">
    <property type="match status" value="1"/>
</dbReference>
<dbReference type="InterPro" id="IPR020806">
    <property type="entry name" value="PKS_PP-bd"/>
</dbReference>
<dbReference type="Pfam" id="PF00698">
    <property type="entry name" value="Acyl_transf_1"/>
    <property type="match status" value="1"/>
</dbReference>
<dbReference type="SUPFAM" id="SSF47336">
    <property type="entry name" value="ACP-like"/>
    <property type="match status" value="1"/>
</dbReference>
<gene>
    <name evidence="7" type="ORF">ACFPZN_36930</name>
</gene>
<evidence type="ECO:0000259" key="5">
    <source>
        <dbReference type="PROSITE" id="PS50075"/>
    </source>
</evidence>
<evidence type="ECO:0000313" key="7">
    <source>
        <dbReference type="EMBL" id="MFC5751232.1"/>
    </source>
</evidence>
<dbReference type="Gene3D" id="3.10.129.10">
    <property type="entry name" value="Hotdog Thioesterase"/>
    <property type="match status" value="1"/>
</dbReference>
<dbReference type="InterPro" id="IPR014030">
    <property type="entry name" value="Ketoacyl_synth_N"/>
</dbReference>
<dbReference type="InterPro" id="IPR057326">
    <property type="entry name" value="KR_dom"/>
</dbReference>
<dbReference type="SMART" id="SM01294">
    <property type="entry name" value="PKS_PP_betabranch"/>
    <property type="match status" value="1"/>
</dbReference>
<dbReference type="PANTHER" id="PTHR43775">
    <property type="entry name" value="FATTY ACID SYNTHASE"/>
    <property type="match status" value="1"/>
</dbReference>
<keyword evidence="2" id="KW-0597">Phosphoprotein</keyword>
<dbReference type="InterPro" id="IPR020807">
    <property type="entry name" value="PKS_DH"/>
</dbReference>
<dbReference type="SMART" id="SM00825">
    <property type="entry name" value="PKS_KS"/>
    <property type="match status" value="1"/>
</dbReference>
<accession>A0ABW1A9J6</accession>
<dbReference type="PROSITE" id="PS00012">
    <property type="entry name" value="PHOSPHOPANTETHEINE"/>
    <property type="match status" value="1"/>
</dbReference>
<dbReference type="SMART" id="SM00822">
    <property type="entry name" value="PKS_KR"/>
    <property type="match status" value="1"/>
</dbReference>
<dbReference type="PROSITE" id="PS50075">
    <property type="entry name" value="CARRIER"/>
    <property type="match status" value="1"/>
</dbReference>
<dbReference type="InterPro" id="IPR001227">
    <property type="entry name" value="Ac_transferase_dom_sf"/>
</dbReference>
<dbReference type="Gene3D" id="3.40.47.10">
    <property type="match status" value="1"/>
</dbReference>
<dbReference type="InterPro" id="IPR050091">
    <property type="entry name" value="PKS_NRPS_Biosynth_Enz"/>
</dbReference>
<sequence>MTSITERLAELSEDQLDVLADRLAGAAGTIAAEPIAVVGMACRFPGGANSPEAFWRLLVEGRDAVTDIPATRWGAAELYDPDPYAPDSANSRWGGFLDDVSGFDAAFFNISPREAEAMDPQQRLLLETAWEALERAAIGPGSLAGSRTGVFGGLVYSDYQQLAAEVGPYSGTGNAHSVAVGRISYLLDLHGPCTALDTGCSSSLVAVHLAAQSLRLRESDMALAGGVNVILDPDTHIALGQWGAFAPDGRCKTFDAAADGMVRGEGCGVVVLKRLGDALRDGDRVLAVIRGSAVNSDGRSQGVTAPNTNAQAAVLRDALRFADASPASVGLIEAHGTGTQLGDPIEFEALDQVYGTGDLPCALGAVKTNIGHPEAASGIAGLIKAVLALQHDVIPPNLHFTKWNPAIDAEGGRFFVPTGPVSWPATDEPRRAAVSSFGFGGTNAHVVLEAAPANGPGSGSASGPGVYVVSGWDRERCAETAGLLADWLEGPGAGVPMPDIGTTLARRAGVRQRGAVVAADREELLAGLRGLAAGRAVPGVVAQRWRERRRGPVWVFSGYGSQWPEMGRELLESEPAFAAAIAELEPVIQEEAGLALAETLARGGLPARGTDVQPLIFAMQVALAAVWRSYRVEPAAVIGHSMGEVAAAVVAGVLSPEDGARILCRRSQAIAGVEGEGAMGSIEAPPDEVAARLTELGVGDTVWVAVLAGPATTGIAGSPEDVERVVADFAARDVTARSVPGKAASHTPLMDPLAEPLLAALADLGPRPAEPDRRGGPVFYSTVTEDPREAPSFDGPYWVDNLRRPVRLAAAIKAAADDGHEVFVEVSPHPLLRWAVESTLAAAEVRDPLVVPTLRRDQPARATMLTQLAALCCDHLPVPGERLFPGGGVAPLPTTAWHHRDYWTSPSPDGGAPATAAGDALATAVPAPAPGLMAGHPLLGMHTRPANSPGTHLWHGRLDPSWTAECSDLPEEPVSLALYGEMALAAARCAGLRPSVVRDLCVHEPLRPGERAEVQTALVPEDHDGGVLSSVKIYTADGDADGWRLRASARIHRATADSAAGTGTGVTGTGGAGTGGAGTDGTGTGVTGTDGAGTGGAGRVAVLARCIDTLTAQAIGKAQASGALVPKGADGLFWEPAAGALSARLLSAEPAGAGLAVSAALEGPGGDAGSLRGLRLEPAPAPVPGSWVHTVGWRELPLPAGDARDGLAGEGGWVVVSDGSDVAGALVHALAEASVEHRVVPITELTAPAAADRIARLGPPAGVAQVVLPVGLDAGDGAEADPATAHRLTLQAWRLVHDLAAAGADRPPRLWLVTRYAQAARPGDPVHAARAAVWGAARSLLPAHPDLHGGLIDLDDRPAERAAELIRREITAGSPEDQVCHRGEARLVPRLVPGTLPAGAPLAIDPDGCELVVGASGRVGPLVLRQLADLGARHLVALSRRGLPDTAPIVQELRGRGVTVTAVAADVGDEAAMQALSDRFGADLPPLRGVYQAAVTGATTPLDQMDEDHLAAMFGSKVTGTHLLHRLAESHKVTRFVCFSALAALLGGWDAAYAAANCFQDALVLHRRTRGLPGHTVNWGGWREGMAGTPQQELFEGGGIRLMPGRRLSAVLGRLDEREAPAQLVIADAEWSRIGIADGSRPSSLLAGYLDEPARPGARVPADGATGLREQVRAVVAEILKLPSPEALDPDQNIYDLGMDSLMSILILRKLRSLLGHRLPAVVLREHPTVSALTGHIEEILREAASGPDASPASP</sequence>
<protein>
    <submittedName>
        <fullName evidence="7">SDR family NAD(P)-dependent oxidoreductase</fullName>
    </submittedName>
</protein>
<dbReference type="EMBL" id="JBHSON010000066">
    <property type="protein sequence ID" value="MFC5751232.1"/>
    <property type="molecule type" value="Genomic_DNA"/>
</dbReference>
<dbReference type="InterPro" id="IPR006162">
    <property type="entry name" value="Ppantetheine_attach_site"/>
</dbReference>
<dbReference type="SMART" id="SM00823">
    <property type="entry name" value="PKS_PP"/>
    <property type="match status" value="1"/>
</dbReference>
<dbReference type="SMART" id="SM00827">
    <property type="entry name" value="PKS_AT"/>
    <property type="match status" value="1"/>
</dbReference>
<evidence type="ECO:0000256" key="3">
    <source>
        <dbReference type="ARBA" id="ARBA00022679"/>
    </source>
</evidence>
<dbReference type="SUPFAM" id="SSF52151">
    <property type="entry name" value="FabD/lysophospholipase-like"/>
    <property type="match status" value="1"/>
</dbReference>
<dbReference type="InterPro" id="IPR016036">
    <property type="entry name" value="Malonyl_transacylase_ACP-bd"/>
</dbReference>
<reference evidence="8" key="1">
    <citation type="journal article" date="2019" name="Int. J. Syst. Evol. Microbiol.">
        <title>The Global Catalogue of Microorganisms (GCM) 10K type strain sequencing project: providing services to taxonomists for standard genome sequencing and annotation.</title>
        <authorList>
            <consortium name="The Broad Institute Genomics Platform"/>
            <consortium name="The Broad Institute Genome Sequencing Center for Infectious Disease"/>
            <person name="Wu L."/>
            <person name="Ma J."/>
        </authorList>
    </citation>
    <scope>NUCLEOTIDE SEQUENCE [LARGE SCALE GENOMIC DNA]</scope>
    <source>
        <strain evidence="8">KCTC 42087</strain>
    </source>
</reference>
<dbReference type="InterPro" id="IPR020841">
    <property type="entry name" value="PKS_Beta-ketoAc_synthase_dom"/>
</dbReference>
<dbReference type="Pfam" id="PF02801">
    <property type="entry name" value="Ketoacyl-synt_C"/>
    <property type="match status" value="1"/>
</dbReference>
<dbReference type="Pfam" id="PF08659">
    <property type="entry name" value="KR"/>
    <property type="match status" value="1"/>
</dbReference>
<dbReference type="SUPFAM" id="SSF55048">
    <property type="entry name" value="Probable ACP-binding domain of malonyl-CoA ACP transacylase"/>
    <property type="match status" value="1"/>
</dbReference>
<feature type="domain" description="Carrier" evidence="5">
    <location>
        <begin position="1666"/>
        <end position="1741"/>
    </location>
</feature>
<evidence type="ECO:0000313" key="8">
    <source>
        <dbReference type="Proteomes" id="UP001596074"/>
    </source>
</evidence>
<evidence type="ECO:0000256" key="4">
    <source>
        <dbReference type="SAM" id="MobiDB-lite"/>
    </source>
</evidence>
<dbReference type="InterPro" id="IPR032821">
    <property type="entry name" value="PKS_assoc"/>
</dbReference>
<evidence type="ECO:0000256" key="1">
    <source>
        <dbReference type="ARBA" id="ARBA00022450"/>
    </source>
</evidence>
<keyword evidence="3" id="KW-0808">Transferase</keyword>
<dbReference type="Gene3D" id="3.40.366.10">
    <property type="entry name" value="Malonyl-Coenzyme A Acyl Carrier Protein, domain 2"/>
    <property type="match status" value="1"/>
</dbReference>
<dbReference type="PROSITE" id="PS52004">
    <property type="entry name" value="KS3_2"/>
    <property type="match status" value="1"/>
</dbReference>
<dbReference type="InterPro" id="IPR018201">
    <property type="entry name" value="Ketoacyl_synth_AS"/>
</dbReference>
<dbReference type="InterPro" id="IPR036291">
    <property type="entry name" value="NAD(P)-bd_dom_sf"/>
</dbReference>
<dbReference type="Proteomes" id="UP001596074">
    <property type="component" value="Unassembled WGS sequence"/>
</dbReference>
<keyword evidence="8" id="KW-1185">Reference proteome</keyword>
<dbReference type="CDD" id="cd00833">
    <property type="entry name" value="PKS"/>
    <property type="match status" value="1"/>
</dbReference>
<dbReference type="Gene3D" id="1.10.1200.10">
    <property type="entry name" value="ACP-like"/>
    <property type="match status" value="1"/>
</dbReference>
<dbReference type="Gene3D" id="3.40.50.720">
    <property type="entry name" value="NAD(P)-binding Rossmann-like Domain"/>
    <property type="match status" value="1"/>
</dbReference>
<name>A0ABW1A9J6_9ACTN</name>
<feature type="compositionally biased region" description="Gly residues" evidence="4">
    <location>
        <begin position="1062"/>
        <end position="1083"/>
    </location>
</feature>
<dbReference type="Pfam" id="PF16197">
    <property type="entry name" value="KAsynt_C_assoc"/>
    <property type="match status" value="1"/>
</dbReference>
<proteinExistence type="predicted"/>
<dbReference type="Pfam" id="PF00109">
    <property type="entry name" value="ketoacyl-synt"/>
    <property type="match status" value="1"/>
</dbReference>
<dbReference type="InterPro" id="IPR036736">
    <property type="entry name" value="ACP-like_sf"/>
</dbReference>
<dbReference type="SMART" id="SM00826">
    <property type="entry name" value="PKS_DH"/>
    <property type="match status" value="1"/>
</dbReference>
<dbReference type="InterPro" id="IPR016039">
    <property type="entry name" value="Thiolase-like"/>
</dbReference>
<evidence type="ECO:0000256" key="2">
    <source>
        <dbReference type="ARBA" id="ARBA00022553"/>
    </source>
</evidence>
<dbReference type="SUPFAM" id="SSF53901">
    <property type="entry name" value="Thiolase-like"/>
    <property type="match status" value="1"/>
</dbReference>
<dbReference type="PROSITE" id="PS00606">
    <property type="entry name" value="KS3_1"/>
    <property type="match status" value="1"/>
</dbReference>
<dbReference type="InterPro" id="IPR014043">
    <property type="entry name" value="Acyl_transferase_dom"/>
</dbReference>